<proteinExistence type="predicted"/>
<accession>A0A497EMU7</accession>
<dbReference type="AlphaFoldDB" id="A0A497EMU7"/>
<dbReference type="EMBL" id="QMQV01000117">
    <property type="protein sequence ID" value="RLE47606.1"/>
    <property type="molecule type" value="Genomic_DNA"/>
</dbReference>
<gene>
    <name evidence="2" type="ORF">DRJ31_08620</name>
</gene>
<dbReference type="Pfam" id="PF12654">
    <property type="entry name" value="DUF3786"/>
    <property type="match status" value="1"/>
</dbReference>
<comment type="caution">
    <text evidence="2">The sequence shown here is derived from an EMBL/GenBank/DDBJ whole genome shotgun (WGS) entry which is preliminary data.</text>
</comment>
<organism evidence="2 3">
    <name type="scientific">Thermoproteota archaeon</name>
    <dbReference type="NCBI Taxonomy" id="2056631"/>
    <lineage>
        <taxon>Archaea</taxon>
        <taxon>Thermoproteota</taxon>
    </lineage>
</organism>
<dbReference type="InterPro" id="IPR024264">
    <property type="entry name" value="DUF3786"/>
</dbReference>
<name>A0A497EMU7_9CREN</name>
<evidence type="ECO:0000313" key="2">
    <source>
        <dbReference type="EMBL" id="RLE47606.1"/>
    </source>
</evidence>
<dbReference type="Proteomes" id="UP000278475">
    <property type="component" value="Unassembled WGS sequence"/>
</dbReference>
<feature type="domain" description="DUF3786" evidence="1">
    <location>
        <begin position="47"/>
        <end position="209"/>
    </location>
</feature>
<evidence type="ECO:0000259" key="1">
    <source>
        <dbReference type="Pfam" id="PF12654"/>
    </source>
</evidence>
<evidence type="ECO:0000313" key="3">
    <source>
        <dbReference type="Proteomes" id="UP000278475"/>
    </source>
</evidence>
<reference evidence="2 3" key="1">
    <citation type="submission" date="2018-06" db="EMBL/GenBank/DDBJ databases">
        <title>Extensive metabolic versatility and redundancy in microbially diverse, dynamic hydrothermal sediments.</title>
        <authorList>
            <person name="Dombrowski N."/>
            <person name="Teske A."/>
            <person name="Baker B.J."/>
        </authorList>
    </citation>
    <scope>NUCLEOTIDE SEQUENCE [LARGE SCALE GENOMIC DNA]</scope>
    <source>
        <strain evidence="2">B66_G16</strain>
    </source>
</reference>
<sequence>MASRRGLIQPTEADCRKLLQELLKMDEAKIAKRCGVIFLAPPKPGRRKGRFVVNLLTKTYSVELDTGEVIDLIAGKAASCETAFIILRYLSSSGSVGRKEDWTSIEEFPKGKLYRNYFERYVIRPFTRLFGYDSEKYELVCRRLGGKKERLGGLSYSFNFLPKVRILTQLWVGKREEYISPKANLMFNYAARHFLSTEDLLLAGRIMVSMMNSEAKKI</sequence>
<protein>
    <recommendedName>
        <fullName evidence="1">DUF3786 domain-containing protein</fullName>
    </recommendedName>
</protein>